<dbReference type="Proteomes" id="UP000276215">
    <property type="component" value="Unassembled WGS sequence"/>
</dbReference>
<dbReference type="EMBL" id="ML120354">
    <property type="protein sequence ID" value="RPB05165.1"/>
    <property type="molecule type" value="Genomic_DNA"/>
</dbReference>
<dbReference type="OrthoDB" id="5369869at2759"/>
<accession>A0A3N4KH25</accession>
<name>A0A3N4KH25_9PEZI</name>
<dbReference type="AlphaFoldDB" id="A0A3N4KH25"/>
<reference evidence="1 2" key="1">
    <citation type="journal article" date="2018" name="Nat. Ecol. Evol.">
        <title>Pezizomycetes genomes reveal the molecular basis of ectomycorrhizal truffle lifestyle.</title>
        <authorList>
            <person name="Murat C."/>
            <person name="Payen T."/>
            <person name="Noel B."/>
            <person name="Kuo A."/>
            <person name="Morin E."/>
            <person name="Chen J."/>
            <person name="Kohler A."/>
            <person name="Krizsan K."/>
            <person name="Balestrini R."/>
            <person name="Da Silva C."/>
            <person name="Montanini B."/>
            <person name="Hainaut M."/>
            <person name="Levati E."/>
            <person name="Barry K.W."/>
            <person name="Belfiori B."/>
            <person name="Cichocki N."/>
            <person name="Clum A."/>
            <person name="Dockter R.B."/>
            <person name="Fauchery L."/>
            <person name="Guy J."/>
            <person name="Iotti M."/>
            <person name="Le Tacon F."/>
            <person name="Lindquist E.A."/>
            <person name="Lipzen A."/>
            <person name="Malagnac F."/>
            <person name="Mello A."/>
            <person name="Molinier V."/>
            <person name="Miyauchi S."/>
            <person name="Poulain J."/>
            <person name="Riccioni C."/>
            <person name="Rubini A."/>
            <person name="Sitrit Y."/>
            <person name="Splivallo R."/>
            <person name="Traeger S."/>
            <person name="Wang M."/>
            <person name="Zifcakova L."/>
            <person name="Wipf D."/>
            <person name="Zambonelli A."/>
            <person name="Paolocci F."/>
            <person name="Nowrousian M."/>
            <person name="Ottonello S."/>
            <person name="Baldrian P."/>
            <person name="Spatafora J.W."/>
            <person name="Henrissat B."/>
            <person name="Nagy L.G."/>
            <person name="Aury J.M."/>
            <person name="Wincker P."/>
            <person name="Grigoriev I.V."/>
            <person name="Bonfante P."/>
            <person name="Martin F.M."/>
        </authorList>
    </citation>
    <scope>NUCLEOTIDE SEQUENCE [LARGE SCALE GENOMIC DNA]</scope>
    <source>
        <strain evidence="1 2">120613-1</strain>
    </source>
</reference>
<protein>
    <submittedName>
        <fullName evidence="1">Uncharacterized protein</fullName>
    </submittedName>
</protein>
<keyword evidence="2" id="KW-1185">Reference proteome</keyword>
<sequence length="301" mass="34227">MPCGGPSQVFAFTALSPSSQLNLAARMSTRALIDFASESPAFRDFLLSRTEAVVLEALRVQYGFIPDTTNWGDYGLLPLPAHDRDLRLNWMSQVPVMQRLRDEELGGERVRRLLQLLRGGERDYGVGARGLVKCALKYNSLRNSGDGLDASRKIGDWLRSSYTQWGIMEMVEVYDRLKETIEEVLGLRRLEEKVKSLLIDRLLCGMDILKIWSVGDRIRFEDLVRLGIIEMIKPRGGWGLMGREPLQLHNWRVCDEECAGWFVRPAEYALSCINEPFDDLSFSVSTDSENEFDGEDWGGRV</sequence>
<evidence type="ECO:0000313" key="1">
    <source>
        <dbReference type="EMBL" id="RPB05165.1"/>
    </source>
</evidence>
<evidence type="ECO:0000313" key="2">
    <source>
        <dbReference type="Proteomes" id="UP000276215"/>
    </source>
</evidence>
<organism evidence="1 2">
    <name type="scientific">Choiromyces venosus 120613-1</name>
    <dbReference type="NCBI Taxonomy" id="1336337"/>
    <lineage>
        <taxon>Eukaryota</taxon>
        <taxon>Fungi</taxon>
        <taxon>Dikarya</taxon>
        <taxon>Ascomycota</taxon>
        <taxon>Pezizomycotina</taxon>
        <taxon>Pezizomycetes</taxon>
        <taxon>Pezizales</taxon>
        <taxon>Tuberaceae</taxon>
        <taxon>Choiromyces</taxon>
    </lineage>
</organism>
<proteinExistence type="predicted"/>
<gene>
    <name evidence="1" type="ORF">L873DRAFT_951059</name>
</gene>